<protein>
    <submittedName>
        <fullName evidence="7">O-antigen ligase-like membrane protein</fullName>
    </submittedName>
</protein>
<name>A0A4R1L4S5_9BACT</name>
<keyword evidence="3 5" id="KW-1133">Transmembrane helix</keyword>
<dbReference type="EMBL" id="SMGK01000004">
    <property type="protein sequence ID" value="TCK72050.1"/>
    <property type="molecule type" value="Genomic_DNA"/>
</dbReference>
<feature type="domain" description="O-antigen ligase-related" evidence="6">
    <location>
        <begin position="265"/>
        <end position="405"/>
    </location>
</feature>
<sequence>MLTAARIDNMPQMAIQPVRPYRAQTLGAVAVMICVPALCIAAGQAGLLRLIFPVLALAVSAFLFWRSKPLYVGLVFWLWFLTPFLRRMADFQSGWQAQSAVLLAPYLAAGVSFITLLTSLRHLGKRQSLPYTCALVAVLYGFLVGVSRFPLFDVFRALLNWLVPIAFGYFLYHHRELYQEFRSAIEKAFLYGMLVTGAYGVYQFFTLPGWDKMWMLNVQMNSFGTPEAMEVRVFSTMNAPMIFAAVVAAGLLLLFCAKGKLRLLAAGCGFLALMLTMVRSGWLDLIAGFAFLAMRLDMRQRLRLALAAVACAVFLLASLQIPVIHSEVTTRIHSFSNANEDVSYSARIEGHESALRVLAQEPFGEGIGSTDAKHNTEGDDDIIGPDDSTVLKFLYELGWIGSLIYGVGLVTLTVQLARADHSDPFVMASKAIVIGLAAQCLLNSVVTGLLGFLVWTFAALSLAGAESIAGAVEQPDPLEFAAV</sequence>
<evidence type="ECO:0000256" key="3">
    <source>
        <dbReference type="ARBA" id="ARBA00022989"/>
    </source>
</evidence>
<feature type="transmembrane region" description="Helical" evidence="5">
    <location>
        <begin position="302"/>
        <end position="324"/>
    </location>
</feature>
<keyword evidence="2 5" id="KW-0812">Transmembrane</keyword>
<feature type="transmembrane region" description="Helical" evidence="5">
    <location>
        <begin position="432"/>
        <end position="458"/>
    </location>
</feature>
<evidence type="ECO:0000313" key="8">
    <source>
        <dbReference type="Proteomes" id="UP000295210"/>
    </source>
</evidence>
<feature type="transmembrane region" description="Helical" evidence="5">
    <location>
        <begin position="21"/>
        <end position="41"/>
    </location>
</feature>
<evidence type="ECO:0000313" key="7">
    <source>
        <dbReference type="EMBL" id="TCK72050.1"/>
    </source>
</evidence>
<dbReference type="PANTHER" id="PTHR37422:SF23">
    <property type="entry name" value="TEICHURONIC ACID BIOSYNTHESIS PROTEIN TUAE"/>
    <property type="match status" value="1"/>
</dbReference>
<dbReference type="GO" id="GO:0016020">
    <property type="term" value="C:membrane"/>
    <property type="evidence" value="ECO:0007669"/>
    <property type="project" value="UniProtKB-SubCell"/>
</dbReference>
<evidence type="ECO:0000256" key="1">
    <source>
        <dbReference type="ARBA" id="ARBA00004141"/>
    </source>
</evidence>
<feature type="transmembrane region" description="Helical" evidence="5">
    <location>
        <begin position="393"/>
        <end position="412"/>
    </location>
</feature>
<evidence type="ECO:0000259" key="6">
    <source>
        <dbReference type="Pfam" id="PF04932"/>
    </source>
</evidence>
<dbReference type="InterPro" id="IPR007016">
    <property type="entry name" value="O-antigen_ligase-rel_domated"/>
</dbReference>
<keyword evidence="8" id="KW-1185">Reference proteome</keyword>
<comment type="caution">
    <text evidence="7">The sequence shown here is derived from an EMBL/GenBank/DDBJ whole genome shotgun (WGS) entry which is preliminary data.</text>
</comment>
<dbReference type="GO" id="GO:0016874">
    <property type="term" value="F:ligase activity"/>
    <property type="evidence" value="ECO:0007669"/>
    <property type="project" value="UniProtKB-KW"/>
</dbReference>
<evidence type="ECO:0000256" key="4">
    <source>
        <dbReference type="ARBA" id="ARBA00023136"/>
    </source>
</evidence>
<feature type="transmembrane region" description="Helical" evidence="5">
    <location>
        <begin position="237"/>
        <end position="256"/>
    </location>
</feature>
<gene>
    <name evidence="7" type="ORF">C7378_2682</name>
</gene>
<evidence type="ECO:0000256" key="2">
    <source>
        <dbReference type="ARBA" id="ARBA00022692"/>
    </source>
</evidence>
<dbReference type="RefSeq" id="WP_131997536.1">
    <property type="nucleotide sequence ID" value="NZ_SMGK01000004.1"/>
</dbReference>
<feature type="transmembrane region" description="Helical" evidence="5">
    <location>
        <begin position="129"/>
        <end position="148"/>
    </location>
</feature>
<dbReference type="Pfam" id="PF04932">
    <property type="entry name" value="Wzy_C"/>
    <property type="match status" value="1"/>
</dbReference>
<comment type="subcellular location">
    <subcellularLocation>
        <location evidence="1">Membrane</location>
        <topology evidence="1">Multi-pass membrane protein</topology>
    </subcellularLocation>
</comment>
<accession>A0A4R1L4S5</accession>
<keyword evidence="7" id="KW-0436">Ligase</keyword>
<feature type="transmembrane region" description="Helical" evidence="5">
    <location>
        <begin position="263"/>
        <end position="282"/>
    </location>
</feature>
<dbReference type="OrthoDB" id="7295126at2"/>
<proteinExistence type="predicted"/>
<reference evidence="7 8" key="1">
    <citation type="submission" date="2019-03" db="EMBL/GenBank/DDBJ databases">
        <title>Genomic Encyclopedia of Type Strains, Phase IV (KMG-IV): sequencing the most valuable type-strain genomes for metagenomic binning, comparative biology and taxonomic classification.</title>
        <authorList>
            <person name="Goeker M."/>
        </authorList>
    </citation>
    <scope>NUCLEOTIDE SEQUENCE [LARGE SCALE GENOMIC DNA]</scope>
    <source>
        <strain evidence="7 8">DSM 103428</strain>
    </source>
</reference>
<dbReference type="PANTHER" id="PTHR37422">
    <property type="entry name" value="TEICHURONIC ACID BIOSYNTHESIS PROTEIN TUAE"/>
    <property type="match status" value="1"/>
</dbReference>
<dbReference type="AlphaFoldDB" id="A0A4R1L4S5"/>
<organism evidence="7 8">
    <name type="scientific">Acidipila rosea</name>
    <dbReference type="NCBI Taxonomy" id="768535"/>
    <lineage>
        <taxon>Bacteria</taxon>
        <taxon>Pseudomonadati</taxon>
        <taxon>Acidobacteriota</taxon>
        <taxon>Terriglobia</taxon>
        <taxon>Terriglobales</taxon>
        <taxon>Acidobacteriaceae</taxon>
        <taxon>Acidipila</taxon>
    </lineage>
</organism>
<dbReference type="InterPro" id="IPR051533">
    <property type="entry name" value="WaaL-like"/>
</dbReference>
<feature type="transmembrane region" description="Helical" evidence="5">
    <location>
        <begin position="184"/>
        <end position="205"/>
    </location>
</feature>
<feature type="transmembrane region" description="Helical" evidence="5">
    <location>
        <begin position="154"/>
        <end position="172"/>
    </location>
</feature>
<keyword evidence="4 5" id="KW-0472">Membrane</keyword>
<dbReference type="Proteomes" id="UP000295210">
    <property type="component" value="Unassembled WGS sequence"/>
</dbReference>
<evidence type="ECO:0000256" key="5">
    <source>
        <dbReference type="SAM" id="Phobius"/>
    </source>
</evidence>
<feature type="transmembrane region" description="Helical" evidence="5">
    <location>
        <begin position="95"/>
        <end position="117"/>
    </location>
</feature>